<feature type="region of interest" description="Disordered" evidence="12">
    <location>
        <begin position="970"/>
        <end position="995"/>
    </location>
</feature>
<dbReference type="FunFam" id="3.30.60.20:FF:000056">
    <property type="entry name" value="Uncharacterized protein, isoform C"/>
    <property type="match status" value="1"/>
</dbReference>
<feature type="compositionally biased region" description="Low complexity" evidence="12">
    <location>
        <begin position="47"/>
        <end position="63"/>
    </location>
</feature>
<evidence type="ECO:0000256" key="12">
    <source>
        <dbReference type="SAM" id="MobiDB-lite"/>
    </source>
</evidence>
<evidence type="ECO:0000256" key="3">
    <source>
        <dbReference type="ARBA" id="ARBA00022443"/>
    </source>
</evidence>
<evidence type="ECO:0000259" key="14">
    <source>
        <dbReference type="PROSITE" id="PS50081"/>
    </source>
</evidence>
<evidence type="ECO:0000256" key="7">
    <source>
        <dbReference type="ARBA" id="ARBA00022737"/>
    </source>
</evidence>
<evidence type="ECO:0008006" key="16">
    <source>
        <dbReference type="Google" id="ProtNLM"/>
    </source>
</evidence>
<dbReference type="InterPro" id="IPR046349">
    <property type="entry name" value="C1-like_sf"/>
</dbReference>
<dbReference type="PRINTS" id="PR00452">
    <property type="entry name" value="SH3DOMAIN"/>
</dbReference>
<dbReference type="SUPFAM" id="SSF50044">
    <property type="entry name" value="SH3-domain"/>
    <property type="match status" value="1"/>
</dbReference>
<dbReference type="CDD" id="cd20817">
    <property type="entry name" value="C1_Stac"/>
    <property type="match status" value="1"/>
</dbReference>
<feature type="compositionally biased region" description="Acidic residues" evidence="12">
    <location>
        <begin position="772"/>
        <end position="781"/>
    </location>
</feature>
<feature type="region of interest" description="Disordered" evidence="12">
    <location>
        <begin position="667"/>
        <end position="698"/>
    </location>
</feature>
<evidence type="ECO:0000256" key="5">
    <source>
        <dbReference type="ARBA" id="ARBA00022490"/>
    </source>
</evidence>
<keyword evidence="7" id="KW-0677">Repeat</keyword>
<sequence>MYVIFPADEVVYLSYGRLIYVPKAQGDSSQPETLPTATPHTQPAQENSPNPSVPSTSTSSSKSFHAVTSAPILSSHSEDLHLRRGGVETLQSSVKSNQSWPQPSTSQPKTQAATRPPRQKKKPPPLKIIEPAVDKGFDFLQLPFRKSKSKSPSLEKQSSDTTKVSKNTKNLVRENTPVNSDRAKKEWEFTSEQYRPLHNSKGNKGFILKTESRLQSTSPQQLTPEKLSPVKKNFFGSLRGRRTAAKMAGVDSPLRDLTHPSYNEALKAHNAVTFKLVRTVSDFTQQLGQIYEQQAEELQLLVSNFKKKNLELRKERPACPSSLFHVWETLLQEVEIDSQALGDIASILGRQISRPLLERSFFRKIQARKVFSHRESYETIVTKTEEKLAKCRQEYKAAYLAYLSTPTTESLSGYFNNHNAYVQQLHATNGMLDAYSKETLPQLLQEIDEIYTDLCSSVSEAILQEAEIVSARATERHRRYENLISQCRAISATSDMAHLARSMPTAQGRGLSAKRPFIAPQPQPPDALDGGDPCEIINDNVPPPLKDQLVIDRLSAVQVQPAHDALKKESADLDAQIRQIQDSLETLLRIQQRSLESALYNKVNEIQEDISMKRFDLRVAQMHLSAINSQKELFLNKLESSDSTRERKMSLVSTGSMKNKWLKAFKSLKTPPPSASPKETEKKNGSASNREVPRSDPDAHVFQEYTYKKITPCDICSQILRGHTRQGLKCRYCKMNVHVDCQDKAPKCQPKSRLLRRQKSTSEIESRVAESTVEEESVEDEPYTRMATINRQLSFKDNSVMKPSLENPIEGSEVDQIYQVLKQAGEISNNKPRVNLEPVPPIGITVDRGLPGSAPGSSGSSGQSLNRKGCPPPQSQRAQGSSLTVNNPAPCSTSSAPHSPRRQKLNLRMKSLSLDSPESTEHVQRRRHHGTATTSEPHSKESSSSRIQSPSSPVHNRRLLSAKNIRMSSVELPDDNDKSPSSASTSPCPSPVGVKKTHRLLPTNLYVVLYNFKSRHQDELDLKAGDKVTVIDFADPDWWKGKCLGRVGYFPSKYCSKLAAGEKALQVTHNLQLSDGENGLMLLRDQIVIQIGEEIDGMVMIRSGDNRQGVCPVKFLQEV</sequence>
<proteinExistence type="predicted"/>
<name>A0A1Y1KG25_PHOPY</name>
<evidence type="ECO:0000256" key="6">
    <source>
        <dbReference type="ARBA" id="ARBA00022723"/>
    </source>
</evidence>
<keyword evidence="9" id="KW-0862">Zinc</keyword>
<dbReference type="InterPro" id="IPR002219">
    <property type="entry name" value="PKC_DAG/PE"/>
</dbReference>
<dbReference type="FunFam" id="1.20.1270.60:FF:000071">
    <property type="entry name" value="Uncharacterized protein, isoform U"/>
    <property type="match status" value="1"/>
</dbReference>
<feature type="region of interest" description="Disordered" evidence="12">
    <location>
        <begin position="88"/>
        <end position="126"/>
    </location>
</feature>
<keyword evidence="6" id="KW-0479">Metal-binding</keyword>
<dbReference type="InterPro" id="IPR001452">
    <property type="entry name" value="SH3_domain"/>
</dbReference>
<keyword evidence="5" id="KW-0963">Cytoplasm</keyword>
<evidence type="ECO:0000256" key="11">
    <source>
        <dbReference type="PROSITE-ProRule" id="PRU00192"/>
    </source>
</evidence>
<evidence type="ECO:0000256" key="8">
    <source>
        <dbReference type="ARBA" id="ARBA00022771"/>
    </source>
</evidence>
<dbReference type="GO" id="GO:1903078">
    <property type="term" value="P:positive regulation of protein localization to plasma membrane"/>
    <property type="evidence" value="ECO:0007669"/>
    <property type="project" value="TreeGrafter"/>
</dbReference>
<feature type="region of interest" description="Disordered" evidence="12">
    <location>
        <begin position="831"/>
        <end position="957"/>
    </location>
</feature>
<dbReference type="InterPro" id="IPR027267">
    <property type="entry name" value="AH/BAR_dom_sf"/>
</dbReference>
<dbReference type="InterPro" id="IPR039688">
    <property type="entry name" value="STAC1/2/3"/>
</dbReference>
<dbReference type="Pfam" id="PF26085">
    <property type="entry name" value="SH3_20"/>
    <property type="match status" value="1"/>
</dbReference>
<feature type="compositionally biased region" description="Polar residues" evidence="12">
    <location>
        <begin position="89"/>
        <end position="113"/>
    </location>
</feature>
<dbReference type="PROSITE" id="PS50002">
    <property type="entry name" value="SH3"/>
    <property type="match status" value="1"/>
</dbReference>
<evidence type="ECO:0000259" key="13">
    <source>
        <dbReference type="PROSITE" id="PS50002"/>
    </source>
</evidence>
<feature type="region of interest" description="Disordered" evidence="12">
    <location>
        <begin position="144"/>
        <end position="168"/>
    </location>
</feature>
<evidence type="ECO:0000256" key="4">
    <source>
        <dbReference type="ARBA" id="ARBA00022475"/>
    </source>
</evidence>
<evidence type="ECO:0000256" key="1">
    <source>
        <dbReference type="ARBA" id="ARBA00004278"/>
    </source>
</evidence>
<feature type="compositionally biased region" description="Low complexity" evidence="12">
    <location>
        <begin position="849"/>
        <end position="865"/>
    </location>
</feature>
<reference evidence="15" key="1">
    <citation type="journal article" date="2016" name="Sci. Rep.">
        <title>Molecular characterization of firefly nuptial gifts: a multi-omics approach sheds light on postcopulatory sexual selection.</title>
        <authorList>
            <person name="Al-Wathiqui N."/>
            <person name="Fallon T.R."/>
            <person name="South A."/>
            <person name="Weng J.K."/>
            <person name="Lewis S.M."/>
        </authorList>
    </citation>
    <scope>NUCLEOTIDE SEQUENCE</scope>
</reference>
<dbReference type="PROSITE" id="PS50081">
    <property type="entry name" value="ZF_DAG_PE_2"/>
    <property type="match status" value="1"/>
</dbReference>
<evidence type="ECO:0000256" key="9">
    <source>
        <dbReference type="ARBA" id="ARBA00022833"/>
    </source>
</evidence>
<dbReference type="EMBL" id="GEZM01089107">
    <property type="protein sequence ID" value="JAV57697.1"/>
    <property type="molecule type" value="Transcribed_RNA"/>
</dbReference>
<keyword evidence="3 11" id="KW-0728">SH3 domain</keyword>
<organism evidence="15">
    <name type="scientific">Photinus pyralis</name>
    <name type="common">Common eastern firefly</name>
    <name type="synonym">Lampyris pyralis</name>
    <dbReference type="NCBI Taxonomy" id="7054"/>
    <lineage>
        <taxon>Eukaryota</taxon>
        <taxon>Metazoa</taxon>
        <taxon>Ecdysozoa</taxon>
        <taxon>Arthropoda</taxon>
        <taxon>Hexapoda</taxon>
        <taxon>Insecta</taxon>
        <taxon>Pterygota</taxon>
        <taxon>Neoptera</taxon>
        <taxon>Endopterygota</taxon>
        <taxon>Coleoptera</taxon>
        <taxon>Polyphaga</taxon>
        <taxon>Elateriformia</taxon>
        <taxon>Elateroidea</taxon>
        <taxon>Lampyridae</taxon>
        <taxon>Lampyrinae</taxon>
        <taxon>Photinus</taxon>
    </lineage>
</organism>
<dbReference type="InterPro" id="IPR036028">
    <property type="entry name" value="SH3-like_dom_sf"/>
</dbReference>
<dbReference type="Pfam" id="PF00130">
    <property type="entry name" value="C1_1"/>
    <property type="match status" value="1"/>
</dbReference>
<feature type="compositionally biased region" description="Polar residues" evidence="12">
    <location>
        <begin position="875"/>
        <end position="897"/>
    </location>
</feature>
<dbReference type="Gene3D" id="2.30.30.40">
    <property type="entry name" value="SH3 Domains"/>
    <property type="match status" value="1"/>
</dbReference>
<dbReference type="Gene3D" id="3.30.60.20">
    <property type="match status" value="1"/>
</dbReference>
<feature type="region of interest" description="Disordered" evidence="12">
    <location>
        <begin position="25"/>
        <end position="67"/>
    </location>
</feature>
<evidence type="ECO:0000256" key="2">
    <source>
        <dbReference type="ARBA" id="ARBA00004496"/>
    </source>
</evidence>
<feature type="region of interest" description="Disordered" evidence="12">
    <location>
        <begin position="756"/>
        <end position="782"/>
    </location>
</feature>
<dbReference type="Pfam" id="PF00018">
    <property type="entry name" value="SH3_1"/>
    <property type="match status" value="1"/>
</dbReference>
<dbReference type="GO" id="GO:0008270">
    <property type="term" value="F:zinc ion binding"/>
    <property type="evidence" value="ECO:0007669"/>
    <property type="project" value="UniProtKB-KW"/>
</dbReference>
<dbReference type="SMART" id="SM00326">
    <property type="entry name" value="SH3"/>
    <property type="match status" value="1"/>
</dbReference>
<dbReference type="InterPro" id="IPR059031">
    <property type="entry name" value="SH3_20"/>
</dbReference>
<feature type="domain" description="SH3" evidence="13">
    <location>
        <begin position="1001"/>
        <end position="1060"/>
    </location>
</feature>
<dbReference type="GO" id="GO:0042383">
    <property type="term" value="C:sarcolemma"/>
    <property type="evidence" value="ECO:0007669"/>
    <property type="project" value="UniProtKB-SubCell"/>
</dbReference>
<dbReference type="SUPFAM" id="SSF103657">
    <property type="entry name" value="BAR/IMD domain-like"/>
    <property type="match status" value="1"/>
</dbReference>
<evidence type="ECO:0000313" key="15">
    <source>
        <dbReference type="EMBL" id="JAV57697.1"/>
    </source>
</evidence>
<feature type="domain" description="Phorbol-ester/DAG-type" evidence="14">
    <location>
        <begin position="699"/>
        <end position="748"/>
    </location>
</feature>
<dbReference type="PROSITE" id="PS00479">
    <property type="entry name" value="ZF_DAG_PE_1"/>
    <property type="match status" value="1"/>
</dbReference>
<keyword evidence="4" id="KW-1003">Cell membrane</keyword>
<dbReference type="PANTHER" id="PTHR15135">
    <property type="entry name" value="STAC"/>
    <property type="match status" value="1"/>
</dbReference>
<dbReference type="AlphaFoldDB" id="A0A1Y1KG25"/>
<keyword evidence="8" id="KW-0863">Zinc-finger</keyword>
<dbReference type="SUPFAM" id="SSF57889">
    <property type="entry name" value="Cysteine-rich domain"/>
    <property type="match status" value="1"/>
</dbReference>
<dbReference type="GO" id="GO:0005737">
    <property type="term" value="C:cytoplasm"/>
    <property type="evidence" value="ECO:0007669"/>
    <property type="project" value="UniProtKB-SubCell"/>
</dbReference>
<feature type="compositionally biased region" description="Polar residues" evidence="12">
    <location>
        <begin position="26"/>
        <end position="46"/>
    </location>
</feature>
<protein>
    <recommendedName>
        <fullName evidence="16">Phorbol-ester/DAG-type domain-containing protein</fullName>
    </recommendedName>
</protein>
<keyword evidence="10" id="KW-0472">Membrane</keyword>
<evidence type="ECO:0000256" key="10">
    <source>
        <dbReference type="ARBA" id="ARBA00023136"/>
    </source>
</evidence>
<dbReference type="PANTHER" id="PTHR15135:SF7">
    <property type="entry name" value="STAC-LIKE, ISOFORM J"/>
    <property type="match status" value="1"/>
</dbReference>
<feature type="compositionally biased region" description="Polar residues" evidence="12">
    <location>
        <begin position="150"/>
        <end position="168"/>
    </location>
</feature>
<comment type="subcellular location">
    <subcellularLocation>
        <location evidence="1">Cell membrane</location>
        <location evidence="1">Sarcolemma</location>
        <topology evidence="1">Peripheral membrane protein</topology>
        <orientation evidence="1">Cytoplasmic side</orientation>
    </subcellularLocation>
    <subcellularLocation>
        <location evidence="2">Cytoplasm</location>
    </subcellularLocation>
</comment>
<dbReference type="GO" id="GO:0003009">
    <property type="term" value="P:skeletal muscle contraction"/>
    <property type="evidence" value="ECO:0007669"/>
    <property type="project" value="TreeGrafter"/>
</dbReference>
<dbReference type="Gene3D" id="1.20.1270.60">
    <property type="entry name" value="Arfaptin homology (AH) domain/BAR domain"/>
    <property type="match status" value="1"/>
</dbReference>
<accession>A0A1Y1KG25</accession>
<dbReference type="FunFam" id="2.30.30.40:FF:000221">
    <property type="entry name" value="SH3 and cysteine-rich domain-containing protein 2"/>
    <property type="match status" value="1"/>
</dbReference>
<dbReference type="SMART" id="SM00109">
    <property type="entry name" value="C1"/>
    <property type="match status" value="1"/>
</dbReference>